<dbReference type="RefSeq" id="XP_066656523.1">
    <property type="nucleotide sequence ID" value="XM_066795555.1"/>
</dbReference>
<reference evidence="2 3" key="1">
    <citation type="submission" date="2024-04" db="EMBL/GenBank/DDBJ databases">
        <title>Phyllosticta paracitricarpa is synonymous to the EU quarantine fungus P. citricarpa based on phylogenomic analyses.</title>
        <authorList>
            <consortium name="Lawrence Berkeley National Laboratory"/>
            <person name="Van ingen-buijs V.A."/>
            <person name="Van westerhoven A.C."/>
            <person name="Haridas S."/>
            <person name="Skiadas P."/>
            <person name="Martin F."/>
            <person name="Groenewald J.Z."/>
            <person name="Crous P.W."/>
            <person name="Seidl M.F."/>
        </authorList>
    </citation>
    <scope>NUCLEOTIDE SEQUENCE [LARGE SCALE GENOMIC DNA]</scope>
    <source>
        <strain evidence="2 3">CPC 17464</strain>
    </source>
</reference>
<protein>
    <submittedName>
        <fullName evidence="2">Uncharacterized protein</fullName>
    </submittedName>
</protein>
<feature type="compositionally biased region" description="Basic and acidic residues" evidence="1">
    <location>
        <begin position="92"/>
        <end position="112"/>
    </location>
</feature>
<accession>A0ABR1LUK3</accession>
<keyword evidence="3" id="KW-1185">Reference proteome</keyword>
<dbReference type="EMBL" id="JBBPEH010000005">
    <property type="protein sequence ID" value="KAK7538836.1"/>
    <property type="molecule type" value="Genomic_DNA"/>
</dbReference>
<evidence type="ECO:0000313" key="3">
    <source>
        <dbReference type="Proteomes" id="UP001360953"/>
    </source>
</evidence>
<dbReference type="GeneID" id="92028461"/>
<comment type="caution">
    <text evidence="2">The sequence shown here is derived from an EMBL/GenBank/DDBJ whole genome shotgun (WGS) entry which is preliminary data.</text>
</comment>
<organism evidence="2 3">
    <name type="scientific">Phyllosticta citribraziliensis</name>
    <dbReference type="NCBI Taxonomy" id="989973"/>
    <lineage>
        <taxon>Eukaryota</taxon>
        <taxon>Fungi</taxon>
        <taxon>Dikarya</taxon>
        <taxon>Ascomycota</taxon>
        <taxon>Pezizomycotina</taxon>
        <taxon>Dothideomycetes</taxon>
        <taxon>Dothideomycetes incertae sedis</taxon>
        <taxon>Botryosphaeriales</taxon>
        <taxon>Phyllostictaceae</taxon>
        <taxon>Phyllosticta</taxon>
    </lineage>
</organism>
<feature type="region of interest" description="Disordered" evidence="1">
    <location>
        <begin position="53"/>
        <end position="132"/>
    </location>
</feature>
<dbReference type="Proteomes" id="UP001360953">
    <property type="component" value="Unassembled WGS sequence"/>
</dbReference>
<evidence type="ECO:0000313" key="2">
    <source>
        <dbReference type="EMBL" id="KAK7538836.1"/>
    </source>
</evidence>
<name>A0ABR1LUK3_9PEZI</name>
<sequence>MGCQSRAEQAATDVRKHQGAAYPSRQSCCCGAVPCCVWLVAIAPRAWAAGREGAPASQLPVPPTHHTIPDLTPPTTHYGYAQFPSSSGGRQPEGRAADGGKDSPACEHEKLVPKTRSATPHLSQRIPETRPISPWTMPDLKLERHEEVGKLCAPVSVLCCAVPSRCHLSGLSARPRPRRRHPGCRAVVHHPFAGLAASVITVGNCNASVYIVGLPRPQCSIISPDAHHLNRIHLLPLEPPR</sequence>
<proteinExistence type="predicted"/>
<evidence type="ECO:0000256" key="1">
    <source>
        <dbReference type="SAM" id="MobiDB-lite"/>
    </source>
</evidence>
<gene>
    <name evidence="2" type="ORF">J3D65DRAFT_352021</name>
</gene>